<accession>A0AAE3EMA1</accession>
<reference evidence="1" key="1">
    <citation type="submission" date="2022-01" db="EMBL/GenBank/DDBJ databases">
        <title>Draft genome sequence of Sabulilitoribacter arenilitoris KCTC 52401.</title>
        <authorList>
            <person name="Oh J.-S."/>
        </authorList>
    </citation>
    <scope>NUCLEOTIDE SEQUENCE</scope>
    <source>
        <strain evidence="1">HMF6543</strain>
    </source>
</reference>
<comment type="caution">
    <text evidence="1">The sequence shown here is derived from an EMBL/GenBank/DDBJ whole genome shotgun (WGS) entry which is preliminary data.</text>
</comment>
<evidence type="ECO:0000313" key="1">
    <source>
        <dbReference type="EMBL" id="MCF7567047.1"/>
    </source>
</evidence>
<protein>
    <submittedName>
        <fullName evidence="1">Uncharacterized protein</fullName>
    </submittedName>
</protein>
<proteinExistence type="predicted"/>
<sequence>MRNIITVTILTICVFTNGFAQNRLHDKPININGVFPNLTILGASDKDRSESGIGALMPWADKLWMIGYVAHIKGTGLGLYEISDDMSMVKHPQSVTGTFANRMVHNPSEQAIIGPHFIDKNGKVKTCLELSKHRLAATMEHLIDPENKVYFLTMEGLFFECDVNTLEAKQLFDLYQELEIPETGYVHFKDGHTGNGRVVVANNSYDERDYTRESFAGRLAEWDGKSKKWTILEKTAFIGVGGKNSETHKGQSIYGDPIFATGWDKKSVILKCFNDRTKEWKRYRLPKGSHSFDHAWNTEWMRIREVQTERFIMDVHGIFYELPMMTYSGHVWGIKPISYHLRIVPDFVFWRGLFVMAGDQTDHGVGQPQSGLLFQNIDDLWSYGKPTGWGAVWQDEKISADTPSDPFLMTGFDKKTVHFINQGKEDIEFEIEVDVMGNEQWHTYKKFKVAADGYLHYEFPDGYSAHWTRVKLNKASTVTVQFVYN</sequence>
<evidence type="ECO:0000313" key="2">
    <source>
        <dbReference type="Proteomes" id="UP001199795"/>
    </source>
</evidence>
<organism evidence="1 2">
    <name type="scientific">Wocania arenilitoris</name>
    <dbReference type="NCBI Taxonomy" id="2044858"/>
    <lineage>
        <taxon>Bacteria</taxon>
        <taxon>Pseudomonadati</taxon>
        <taxon>Bacteroidota</taxon>
        <taxon>Flavobacteriia</taxon>
        <taxon>Flavobacteriales</taxon>
        <taxon>Flavobacteriaceae</taxon>
        <taxon>Wocania</taxon>
    </lineage>
</organism>
<dbReference type="Proteomes" id="UP001199795">
    <property type="component" value="Unassembled WGS sequence"/>
</dbReference>
<name>A0AAE3EMA1_9FLAO</name>
<dbReference type="EMBL" id="JAKKDU010000002">
    <property type="protein sequence ID" value="MCF7567047.1"/>
    <property type="molecule type" value="Genomic_DNA"/>
</dbReference>
<gene>
    <name evidence="1" type="ORF">L3X37_01540</name>
</gene>
<dbReference type="RefSeq" id="WP_237238411.1">
    <property type="nucleotide sequence ID" value="NZ_JAKKDU010000002.1"/>
</dbReference>
<keyword evidence="2" id="KW-1185">Reference proteome</keyword>
<dbReference type="AlphaFoldDB" id="A0AAE3EMA1"/>